<feature type="transmembrane region" description="Helical" evidence="6">
    <location>
        <begin position="144"/>
        <end position="169"/>
    </location>
</feature>
<keyword evidence="5 6" id="KW-0472">Membrane</keyword>
<name>A0A1G7ZSF5_9PROT</name>
<evidence type="ECO:0000256" key="1">
    <source>
        <dbReference type="ARBA" id="ARBA00004651"/>
    </source>
</evidence>
<dbReference type="OrthoDB" id="7874789at2"/>
<keyword evidence="8" id="KW-1185">Reference proteome</keyword>
<evidence type="ECO:0000256" key="5">
    <source>
        <dbReference type="ARBA" id="ARBA00023136"/>
    </source>
</evidence>
<sequence>MIFLKGLLIGFLIAAPVGPVGILCIRRALADGRLAAFVAGLGAAVADTFYGAVAGLGLTLVSDFLLDHKALLSVVGGLFLLGLGWRTLRAHPDYSQTSDVHLGLLRDFFSTFAITLTNPATILAFVAVFAALGGVRFEGINLASWALIAGVFTGSALWWLLLSALAGAARDRFNENWLNRLNHASGILLMLCGVAVLGTLAV</sequence>
<keyword evidence="4 6" id="KW-1133">Transmembrane helix</keyword>
<feature type="transmembrane region" description="Helical" evidence="6">
    <location>
        <begin position="108"/>
        <end position="132"/>
    </location>
</feature>
<comment type="subcellular location">
    <subcellularLocation>
        <location evidence="1">Cell membrane</location>
        <topology evidence="1">Multi-pass membrane protein</topology>
    </subcellularLocation>
</comment>
<evidence type="ECO:0000256" key="4">
    <source>
        <dbReference type="ARBA" id="ARBA00022989"/>
    </source>
</evidence>
<dbReference type="InterPro" id="IPR001123">
    <property type="entry name" value="LeuE-type"/>
</dbReference>
<reference evidence="8" key="1">
    <citation type="submission" date="2016-10" db="EMBL/GenBank/DDBJ databases">
        <authorList>
            <person name="Varghese N."/>
            <person name="Submissions S."/>
        </authorList>
    </citation>
    <scope>NUCLEOTIDE SEQUENCE [LARGE SCALE GENOMIC DNA]</scope>
    <source>
        <strain evidence="8">930I</strain>
    </source>
</reference>
<evidence type="ECO:0000256" key="2">
    <source>
        <dbReference type="ARBA" id="ARBA00022475"/>
    </source>
</evidence>
<proteinExistence type="predicted"/>
<evidence type="ECO:0000313" key="8">
    <source>
        <dbReference type="Proteomes" id="UP000217076"/>
    </source>
</evidence>
<feature type="transmembrane region" description="Helical" evidence="6">
    <location>
        <begin position="6"/>
        <end position="25"/>
    </location>
</feature>
<dbReference type="GO" id="GO:0015171">
    <property type="term" value="F:amino acid transmembrane transporter activity"/>
    <property type="evidence" value="ECO:0007669"/>
    <property type="project" value="TreeGrafter"/>
</dbReference>
<accession>A0A1G7ZSF5</accession>
<dbReference type="GO" id="GO:0005886">
    <property type="term" value="C:plasma membrane"/>
    <property type="evidence" value="ECO:0007669"/>
    <property type="project" value="UniProtKB-SubCell"/>
</dbReference>
<feature type="transmembrane region" description="Helical" evidence="6">
    <location>
        <begin position="37"/>
        <end position="58"/>
    </location>
</feature>
<dbReference type="PANTHER" id="PTHR30086:SF20">
    <property type="entry name" value="ARGININE EXPORTER PROTEIN ARGO-RELATED"/>
    <property type="match status" value="1"/>
</dbReference>
<dbReference type="RefSeq" id="WP_092618032.1">
    <property type="nucleotide sequence ID" value="NZ_FNCV01000004.1"/>
</dbReference>
<gene>
    <name evidence="7" type="ORF">SAMN05421742_104202</name>
</gene>
<evidence type="ECO:0000256" key="6">
    <source>
        <dbReference type="SAM" id="Phobius"/>
    </source>
</evidence>
<dbReference type="PANTHER" id="PTHR30086">
    <property type="entry name" value="ARGININE EXPORTER PROTEIN ARGO"/>
    <property type="match status" value="1"/>
</dbReference>
<keyword evidence="3 6" id="KW-0812">Transmembrane</keyword>
<dbReference type="AlphaFoldDB" id="A0A1G7ZSF5"/>
<dbReference type="Proteomes" id="UP000217076">
    <property type="component" value="Unassembled WGS sequence"/>
</dbReference>
<feature type="transmembrane region" description="Helical" evidence="6">
    <location>
        <begin position="70"/>
        <end position="88"/>
    </location>
</feature>
<feature type="transmembrane region" description="Helical" evidence="6">
    <location>
        <begin position="181"/>
        <end position="201"/>
    </location>
</feature>
<organism evidence="7 8">
    <name type="scientific">Roseospirillum parvum</name>
    <dbReference type="NCBI Taxonomy" id="83401"/>
    <lineage>
        <taxon>Bacteria</taxon>
        <taxon>Pseudomonadati</taxon>
        <taxon>Pseudomonadota</taxon>
        <taxon>Alphaproteobacteria</taxon>
        <taxon>Rhodospirillales</taxon>
        <taxon>Rhodospirillaceae</taxon>
        <taxon>Roseospirillum</taxon>
    </lineage>
</organism>
<keyword evidence="2" id="KW-1003">Cell membrane</keyword>
<evidence type="ECO:0000256" key="3">
    <source>
        <dbReference type="ARBA" id="ARBA00022692"/>
    </source>
</evidence>
<dbReference type="EMBL" id="FNCV01000004">
    <property type="protein sequence ID" value="SDH11557.1"/>
    <property type="molecule type" value="Genomic_DNA"/>
</dbReference>
<dbReference type="Pfam" id="PF01810">
    <property type="entry name" value="LysE"/>
    <property type="match status" value="1"/>
</dbReference>
<protein>
    <submittedName>
        <fullName evidence="7">Threonine/homoserine/homoserine lactone efflux protein</fullName>
    </submittedName>
</protein>
<evidence type="ECO:0000313" key="7">
    <source>
        <dbReference type="EMBL" id="SDH11557.1"/>
    </source>
</evidence>